<dbReference type="AlphaFoldDB" id="U5DC53"/>
<evidence type="ECO:0000313" key="1">
    <source>
        <dbReference type="EMBL" id="ERN42093.1"/>
    </source>
</evidence>
<sequence length="28" mass="3098">MPEKCKFIGTRALKPLHLGRESEAKSLG</sequence>
<proteinExistence type="predicted"/>
<gene>
    <name evidence="1" type="ORF">KR51_00012460</name>
</gene>
<evidence type="ECO:0000313" key="2">
    <source>
        <dbReference type="Proteomes" id="UP000016960"/>
    </source>
</evidence>
<dbReference type="Proteomes" id="UP000016960">
    <property type="component" value="Unassembled WGS sequence"/>
</dbReference>
<reference evidence="1 2" key="1">
    <citation type="submission" date="2013-05" db="EMBL/GenBank/DDBJ databases">
        <title>Draft genome sequence of Rubidibacter lacunae KORDI 51-2.</title>
        <authorList>
            <person name="Choi D.H."/>
            <person name="Noh J.H."/>
            <person name="Kwon K.-K."/>
            <person name="Lee J.-H."/>
            <person name="Ryu J.-Y."/>
        </authorList>
    </citation>
    <scope>NUCLEOTIDE SEQUENCE [LARGE SCALE GENOMIC DNA]</scope>
    <source>
        <strain evidence="1 2">KORDI 51-2</strain>
    </source>
</reference>
<name>U5DC53_9CHRO</name>
<comment type="caution">
    <text evidence="1">The sequence shown here is derived from an EMBL/GenBank/DDBJ whole genome shotgun (WGS) entry which is preliminary data.</text>
</comment>
<keyword evidence="2" id="KW-1185">Reference proteome</keyword>
<protein>
    <submittedName>
        <fullName evidence="1">Uncharacterized protein</fullName>
    </submittedName>
</protein>
<accession>U5DC53</accession>
<dbReference type="EMBL" id="ASSJ01000032">
    <property type="protein sequence ID" value="ERN42093.1"/>
    <property type="molecule type" value="Genomic_DNA"/>
</dbReference>
<dbReference type="InParanoid" id="U5DC53"/>
<organism evidence="1 2">
    <name type="scientific">Rubidibacter lacunae KORDI 51-2</name>
    <dbReference type="NCBI Taxonomy" id="582515"/>
    <lineage>
        <taxon>Bacteria</taxon>
        <taxon>Bacillati</taxon>
        <taxon>Cyanobacteriota</taxon>
        <taxon>Cyanophyceae</taxon>
        <taxon>Oscillatoriophycideae</taxon>
        <taxon>Chroococcales</taxon>
        <taxon>Aphanothecaceae</taxon>
        <taxon>Rubidibacter</taxon>
    </lineage>
</organism>
<feature type="non-terminal residue" evidence="1">
    <location>
        <position position="28"/>
    </location>
</feature>